<evidence type="ECO:0000313" key="5">
    <source>
        <dbReference type="Proteomes" id="UP001190465"/>
    </source>
</evidence>
<dbReference type="InterPro" id="IPR000182">
    <property type="entry name" value="GNAT_dom"/>
</dbReference>
<evidence type="ECO:0000259" key="3">
    <source>
        <dbReference type="PROSITE" id="PS51186"/>
    </source>
</evidence>
<sequence length="158" mass="17346">MTGEVDDAVIDALRSADVERCAQLESELFVGDDPWPARAFRHALATPHNHYVAARVAGRLVGYAGIARLGRDEPFEYEIHTVGVEPAYRGRGIGRRLLDDLLAFAAGGPVFLEVRTDNDAAISLYESAGFARIGLRKRYYPGSGADAYTMRLEPGEHR</sequence>
<dbReference type="PANTHER" id="PTHR43877">
    <property type="entry name" value="AMINOALKYLPHOSPHONATE N-ACETYLTRANSFERASE-RELATED-RELATED"/>
    <property type="match status" value="1"/>
</dbReference>
<dbReference type="InterPro" id="IPR006464">
    <property type="entry name" value="AcTrfase_RimI/Ard1"/>
</dbReference>
<dbReference type="GO" id="GO:0008999">
    <property type="term" value="F:protein-N-terminal-alanine acetyltransferase activity"/>
    <property type="evidence" value="ECO:0007669"/>
    <property type="project" value="UniProtKB-EC"/>
</dbReference>
<dbReference type="EMBL" id="OY726397">
    <property type="protein sequence ID" value="CAJ1508019.1"/>
    <property type="molecule type" value="Genomic_DNA"/>
</dbReference>
<keyword evidence="4" id="KW-0689">Ribosomal protein</keyword>
<dbReference type="InterPro" id="IPR050832">
    <property type="entry name" value="Bact_Acetyltransf"/>
</dbReference>
<accession>A0ABM9M0N6</accession>
<keyword evidence="5" id="KW-1185">Reference proteome</keyword>
<keyword evidence="1 4" id="KW-0808">Transferase</keyword>
<evidence type="ECO:0000256" key="2">
    <source>
        <dbReference type="ARBA" id="ARBA00023315"/>
    </source>
</evidence>
<evidence type="ECO:0000313" key="4">
    <source>
        <dbReference type="EMBL" id="CAJ1508019.1"/>
    </source>
</evidence>
<dbReference type="NCBIfam" id="TIGR01575">
    <property type="entry name" value="rimI"/>
    <property type="match status" value="1"/>
</dbReference>
<dbReference type="PROSITE" id="PS51186">
    <property type="entry name" value="GNAT"/>
    <property type="match status" value="1"/>
</dbReference>
<dbReference type="RefSeq" id="WP_308479067.1">
    <property type="nucleotide sequence ID" value="NZ_OY726397.1"/>
</dbReference>
<organism evidence="4 5">
    <name type="scientific">[Mycobacterium] burgundiense</name>
    <dbReference type="NCBI Taxonomy" id="3064286"/>
    <lineage>
        <taxon>Bacteria</taxon>
        <taxon>Bacillati</taxon>
        <taxon>Actinomycetota</taxon>
        <taxon>Actinomycetes</taxon>
        <taxon>Mycobacteriales</taxon>
        <taxon>Mycobacteriaceae</taxon>
        <taxon>Mycolicibacterium</taxon>
    </lineage>
</organism>
<feature type="domain" description="N-acetyltransferase" evidence="3">
    <location>
        <begin position="8"/>
        <end position="155"/>
    </location>
</feature>
<dbReference type="InterPro" id="IPR016181">
    <property type="entry name" value="Acyl_CoA_acyltransferase"/>
</dbReference>
<keyword evidence="2 4" id="KW-0012">Acyltransferase</keyword>
<dbReference type="SUPFAM" id="SSF55729">
    <property type="entry name" value="Acyl-CoA N-acyltransferases (Nat)"/>
    <property type="match status" value="1"/>
</dbReference>
<evidence type="ECO:0000256" key="1">
    <source>
        <dbReference type="ARBA" id="ARBA00022679"/>
    </source>
</evidence>
<dbReference type="Proteomes" id="UP001190465">
    <property type="component" value="Chromosome"/>
</dbReference>
<proteinExistence type="predicted"/>
<keyword evidence="4" id="KW-0687">Ribonucleoprotein</keyword>
<gene>
    <name evidence="4" type="primary">rimI</name>
    <name evidence="4" type="ORF">MU0053_003706</name>
</gene>
<dbReference type="CDD" id="cd04301">
    <property type="entry name" value="NAT_SF"/>
    <property type="match status" value="1"/>
</dbReference>
<dbReference type="Gene3D" id="3.40.630.30">
    <property type="match status" value="1"/>
</dbReference>
<dbReference type="GO" id="GO:0005840">
    <property type="term" value="C:ribosome"/>
    <property type="evidence" value="ECO:0007669"/>
    <property type="project" value="UniProtKB-KW"/>
</dbReference>
<protein>
    <submittedName>
        <fullName evidence="4">Ribosomal protein S18-alanine N-acetyltransferase</fullName>
        <ecNumber evidence="4">2.3.1.266</ecNumber>
    </submittedName>
</protein>
<name>A0ABM9M0N6_9MYCO</name>
<reference evidence="4 5" key="1">
    <citation type="submission" date="2023-08" db="EMBL/GenBank/DDBJ databases">
        <authorList>
            <person name="Folkvardsen B D."/>
            <person name="Norman A."/>
        </authorList>
    </citation>
    <scope>NUCLEOTIDE SEQUENCE [LARGE SCALE GENOMIC DNA]</scope>
    <source>
        <strain evidence="4 5">Mu0053</strain>
    </source>
</reference>
<dbReference type="EC" id="2.3.1.266" evidence="4"/>
<dbReference type="Pfam" id="PF00583">
    <property type="entry name" value="Acetyltransf_1"/>
    <property type="match status" value="1"/>
</dbReference>